<dbReference type="InterPro" id="IPR017847">
    <property type="entry name" value="T6SS_RhsGE_Vgr_subset"/>
</dbReference>
<evidence type="ECO:0000256" key="1">
    <source>
        <dbReference type="ARBA" id="ARBA00005558"/>
    </source>
</evidence>
<comment type="similarity">
    <text evidence="1">Belongs to the VgrG protein family.</text>
</comment>
<name>A0A1Y6BTN0_9NEIS</name>
<dbReference type="STRING" id="1123014.SAMN02745746_02295"/>
<dbReference type="RefSeq" id="WP_085276543.1">
    <property type="nucleotide sequence ID" value="NZ_FXAG01000011.1"/>
</dbReference>
<dbReference type="InterPro" id="IPR018769">
    <property type="entry name" value="VgrG2_DUF2345"/>
</dbReference>
<protein>
    <submittedName>
        <fullName evidence="6">Type VI secretion system secreted protein VgrG</fullName>
    </submittedName>
</protein>
<feature type="region of interest" description="Disordered" evidence="2">
    <location>
        <begin position="579"/>
        <end position="603"/>
    </location>
</feature>
<dbReference type="Proteomes" id="UP000192920">
    <property type="component" value="Unassembled WGS sequence"/>
</dbReference>
<keyword evidence="7" id="KW-1185">Reference proteome</keyword>
<accession>A0A1Y6BTN0</accession>
<dbReference type="Gene3D" id="3.55.50.10">
    <property type="entry name" value="Baseplate protein-like domains"/>
    <property type="match status" value="1"/>
</dbReference>
<feature type="region of interest" description="Disordered" evidence="2">
    <location>
        <begin position="664"/>
        <end position="688"/>
    </location>
</feature>
<dbReference type="Pfam" id="PF04717">
    <property type="entry name" value="Phage_base_V"/>
    <property type="match status" value="1"/>
</dbReference>
<dbReference type="InterPro" id="IPR028244">
    <property type="entry name" value="T6SS_Rhs_Vgr_dom"/>
</dbReference>
<dbReference type="SUPFAM" id="SSF69349">
    <property type="entry name" value="Phage fibre proteins"/>
    <property type="match status" value="1"/>
</dbReference>
<feature type="domain" description="DUF2345" evidence="4">
    <location>
        <begin position="716"/>
        <end position="865"/>
    </location>
</feature>
<dbReference type="InterPro" id="IPR006531">
    <property type="entry name" value="Gp5/Vgr_OB"/>
</dbReference>
<evidence type="ECO:0000259" key="4">
    <source>
        <dbReference type="Pfam" id="PF10106"/>
    </source>
</evidence>
<dbReference type="Gene3D" id="2.40.50.230">
    <property type="entry name" value="Gp5 N-terminal domain"/>
    <property type="match status" value="1"/>
</dbReference>
<evidence type="ECO:0000259" key="5">
    <source>
        <dbReference type="Pfam" id="PF13296"/>
    </source>
</evidence>
<gene>
    <name evidence="6" type="ORF">SAMN02745746_02295</name>
</gene>
<dbReference type="Gene3D" id="2.30.110.50">
    <property type="match status" value="1"/>
</dbReference>
<proteinExistence type="inferred from homology"/>
<dbReference type="SUPFAM" id="SSF69279">
    <property type="entry name" value="Phage tail proteins"/>
    <property type="match status" value="2"/>
</dbReference>
<dbReference type="AlphaFoldDB" id="A0A1Y6BTN0"/>
<dbReference type="Pfam" id="PF13296">
    <property type="entry name" value="T6SS_Vgr"/>
    <property type="match status" value="1"/>
</dbReference>
<dbReference type="NCBIfam" id="TIGR01646">
    <property type="entry name" value="vgr_GE"/>
    <property type="match status" value="1"/>
</dbReference>
<dbReference type="SUPFAM" id="SSF69255">
    <property type="entry name" value="gp5 N-terminal domain-like"/>
    <property type="match status" value="1"/>
</dbReference>
<evidence type="ECO:0000259" key="3">
    <source>
        <dbReference type="Pfam" id="PF04717"/>
    </source>
</evidence>
<dbReference type="Pfam" id="PF05954">
    <property type="entry name" value="Phage_GPD"/>
    <property type="match status" value="1"/>
</dbReference>
<feature type="compositionally biased region" description="Polar residues" evidence="2">
    <location>
        <begin position="581"/>
        <end position="590"/>
    </location>
</feature>
<feature type="domain" description="Putative type VI secretion system Rhs element associated Vgr" evidence="5">
    <location>
        <begin position="554"/>
        <end position="661"/>
    </location>
</feature>
<dbReference type="EMBL" id="FXAG01000011">
    <property type="protein sequence ID" value="SMF27440.1"/>
    <property type="molecule type" value="Genomic_DNA"/>
</dbReference>
<dbReference type="NCBIfam" id="TIGR03361">
    <property type="entry name" value="VI_Rhs_Vgr"/>
    <property type="match status" value="1"/>
</dbReference>
<evidence type="ECO:0000313" key="7">
    <source>
        <dbReference type="Proteomes" id="UP000192920"/>
    </source>
</evidence>
<evidence type="ECO:0000313" key="6">
    <source>
        <dbReference type="EMBL" id="SMF27440.1"/>
    </source>
</evidence>
<feature type="domain" description="Gp5/Type VI secretion system Vgr protein OB-fold" evidence="3">
    <location>
        <begin position="451"/>
        <end position="527"/>
    </location>
</feature>
<dbReference type="Pfam" id="PF10106">
    <property type="entry name" value="DUF2345"/>
    <property type="match status" value="1"/>
</dbReference>
<reference evidence="7" key="1">
    <citation type="submission" date="2017-04" db="EMBL/GenBank/DDBJ databases">
        <authorList>
            <person name="Varghese N."/>
            <person name="Submissions S."/>
        </authorList>
    </citation>
    <scope>NUCLEOTIDE SEQUENCE [LARGE SCALE GENOMIC DNA]</scope>
    <source>
        <strain evidence="7">DSM 22618</strain>
    </source>
</reference>
<dbReference type="InterPro" id="IPR006533">
    <property type="entry name" value="T6SS_Vgr_RhsGE"/>
</dbReference>
<organism evidence="6 7">
    <name type="scientific">Pseudogulbenkiania subflava DSM 22618</name>
    <dbReference type="NCBI Taxonomy" id="1123014"/>
    <lineage>
        <taxon>Bacteria</taxon>
        <taxon>Pseudomonadati</taxon>
        <taxon>Pseudomonadota</taxon>
        <taxon>Betaproteobacteria</taxon>
        <taxon>Neisseriales</taxon>
        <taxon>Chromobacteriaceae</taxon>
        <taxon>Pseudogulbenkiania</taxon>
    </lineage>
</organism>
<evidence type="ECO:0000256" key="2">
    <source>
        <dbReference type="SAM" id="MobiDB-lite"/>
    </source>
</evidence>
<dbReference type="Gene3D" id="4.10.220.110">
    <property type="match status" value="1"/>
</dbReference>
<dbReference type="InterPro" id="IPR037026">
    <property type="entry name" value="Vgr_OB-fold_dom_sf"/>
</dbReference>
<feature type="compositionally biased region" description="Basic and acidic residues" evidence="2">
    <location>
        <begin position="594"/>
        <end position="603"/>
    </location>
</feature>
<sequence length="959" mass="103099">MTLDSLLASFAAAFTQHQRLLTLQLGDGGRWGETLLPLAVHGDEAVSDSYRYRVECLSPDTGLELKSLLGVPVRLGIAGADGTEQVRCGVVSAAEAVGSDGGFAKYVLTVEPPFALLRLRKTSRVFQDLSVPDIVRQVFAEHAAANPVFAAVQSLDFALAGELPPRSYCLQYRESDYDFVVRLLHEEGLAWRFEQGEGATERGSAASRGNTPQVTLVAFDDPYSPPPAGVERVRFHRSDATEAEDGLTRWDSTRQIVSGSVALASFNYQPVATGHSGDTSAVDQGTDGARLQSSLQDYDVPGPYYAGDADQLAHYARLRQQAHDGQAKRFDGGGSVRGLIAGQWFRLDDHPAHEGEAPEQREFVVTHQTFSARNNLPRELARALPALLRSMSATAEGQVDATTSAPYHTTFRAQRRGIPLTPAYAGTTLAKPTARGAQTATVVGPEGEEVHTDQHGRIKVQFHWQRPDEHPTIGANLDDTSSCWLRVALPSAGAGWGHQFIPRLGQEVLVDFLEGDIDRPVITGVLYNGSHPLPAFSGAGSLPANKTLSGIKSKEHQGGQYNELLFDDTPGEVRAKLSSEHGGTQLNQGYLTHPRTDGKATPRGDGFELRTDRHGAIRAGHGLLLSTEAQNRASGKQLARDGAQGQLDAALALSQSLGETASTQLADTVETGPETVQPDNGKGEKKSDGHLQHHVAALKAWEAGTNTDKESKTAANGQAGQQPLMILTAPAGLAATTDNSLTLAAGTNIDQVAQRDTNQTSGRRWLHNVGQHISLFVAGVKDTISLKLIAAKGKVQVQAQSDAMELTADKDVTVTSCKDKVHIAAAQEILLNVGGGAYIRMAGGNIEVHCPGTVSVKGEEHVVNSGDSLGIPMPWFKETHDSSIQYQILDSAGKPVSNFQYKLQTKTGLMYKGLTDENGYTQRIYAAIKESFTISKYTSNRVKKEDLQPASKRVFDDEE</sequence>